<dbReference type="AlphaFoldDB" id="A0A4R2T2R5"/>
<dbReference type="RefSeq" id="WP_243647891.1">
    <property type="nucleotide sequence ID" value="NZ_SLYB01000004.1"/>
</dbReference>
<proteinExistence type="predicted"/>
<comment type="caution">
    <text evidence="1">The sequence shown here is derived from an EMBL/GenBank/DDBJ whole genome shotgun (WGS) entry which is preliminary data.</text>
</comment>
<sequence length="129" mass="15085">MKYLLITLLSCLLTVACLPFEPVMGGGVFYNFCKYSIEWRHDDISDEDYEKNRSFGDSIKPDETIYTMSPVQSNLEERKRIVQKNYFVEKGNKTKRRFYIDMYGEGRTNFIACPENAKPTGDGNWIRVK</sequence>
<organism evidence="1 2">
    <name type="scientific">Cricetibacter osteomyelitidis</name>
    <dbReference type="NCBI Taxonomy" id="1521931"/>
    <lineage>
        <taxon>Bacteria</taxon>
        <taxon>Pseudomonadati</taxon>
        <taxon>Pseudomonadota</taxon>
        <taxon>Gammaproteobacteria</taxon>
        <taxon>Pasteurellales</taxon>
        <taxon>Pasteurellaceae</taxon>
        <taxon>Cricetibacter</taxon>
    </lineage>
</organism>
<evidence type="ECO:0000313" key="2">
    <source>
        <dbReference type="Proteomes" id="UP000295763"/>
    </source>
</evidence>
<dbReference type="PROSITE" id="PS51257">
    <property type="entry name" value="PROKAR_LIPOPROTEIN"/>
    <property type="match status" value="1"/>
</dbReference>
<evidence type="ECO:0000313" key="1">
    <source>
        <dbReference type="EMBL" id="TCP96520.1"/>
    </source>
</evidence>
<gene>
    <name evidence="1" type="ORF">EDC44_10453</name>
</gene>
<dbReference type="EMBL" id="SLYB01000004">
    <property type="protein sequence ID" value="TCP96520.1"/>
    <property type="molecule type" value="Genomic_DNA"/>
</dbReference>
<name>A0A4R2T2R5_9PAST</name>
<evidence type="ECO:0008006" key="3">
    <source>
        <dbReference type="Google" id="ProtNLM"/>
    </source>
</evidence>
<reference evidence="1 2" key="1">
    <citation type="submission" date="2019-03" db="EMBL/GenBank/DDBJ databases">
        <title>Genomic Encyclopedia of Type Strains, Phase IV (KMG-IV): sequencing the most valuable type-strain genomes for metagenomic binning, comparative biology and taxonomic classification.</title>
        <authorList>
            <person name="Goeker M."/>
        </authorList>
    </citation>
    <scope>NUCLEOTIDE SEQUENCE [LARGE SCALE GENOMIC DNA]</scope>
    <source>
        <strain evidence="1 2">DSM 28404</strain>
    </source>
</reference>
<protein>
    <recommendedName>
        <fullName evidence="3">Lipoprotein</fullName>
    </recommendedName>
</protein>
<accession>A0A4R2T2R5</accession>
<keyword evidence="2" id="KW-1185">Reference proteome</keyword>
<dbReference type="Proteomes" id="UP000295763">
    <property type="component" value="Unassembled WGS sequence"/>
</dbReference>